<dbReference type="GO" id="GO:0008146">
    <property type="term" value="F:sulfotransferase activity"/>
    <property type="evidence" value="ECO:0007669"/>
    <property type="project" value="TreeGrafter"/>
</dbReference>
<evidence type="ECO:0000313" key="5">
    <source>
        <dbReference type="EMBL" id="QPL05870.1"/>
    </source>
</evidence>
<keyword evidence="5" id="KW-0548">Nucleotidyltransferase</keyword>
<dbReference type="Gene3D" id="3.40.50.720">
    <property type="entry name" value="NAD(P)-binding Rossmann-like Domain"/>
    <property type="match status" value="1"/>
</dbReference>
<organism evidence="5 6">
    <name type="scientific">Actinomyces respiraculi</name>
    <dbReference type="NCBI Taxonomy" id="2744574"/>
    <lineage>
        <taxon>Bacteria</taxon>
        <taxon>Bacillati</taxon>
        <taxon>Actinomycetota</taxon>
        <taxon>Actinomycetes</taxon>
        <taxon>Actinomycetales</taxon>
        <taxon>Actinomycetaceae</taxon>
        <taxon>Actinomyces</taxon>
    </lineage>
</organism>
<dbReference type="KEGG" id="arep:ID810_02600"/>
<dbReference type="Pfam" id="PF00899">
    <property type="entry name" value="ThiF"/>
    <property type="match status" value="1"/>
</dbReference>
<dbReference type="SUPFAM" id="SSF69572">
    <property type="entry name" value="Activating enzymes of the ubiquitin-like proteins"/>
    <property type="match status" value="1"/>
</dbReference>
<dbReference type="GO" id="GO:0005829">
    <property type="term" value="C:cytosol"/>
    <property type="evidence" value="ECO:0007669"/>
    <property type="project" value="TreeGrafter"/>
</dbReference>
<dbReference type="CDD" id="cd00757">
    <property type="entry name" value="ThiF_MoeB_HesA_family"/>
    <property type="match status" value="1"/>
</dbReference>
<evidence type="ECO:0000313" key="6">
    <source>
        <dbReference type="Proteomes" id="UP000594637"/>
    </source>
</evidence>
<feature type="domain" description="THIF-type NAD/FAD binding fold" evidence="4">
    <location>
        <begin position="28"/>
        <end position="263"/>
    </location>
</feature>
<dbReference type="InterPro" id="IPR045886">
    <property type="entry name" value="ThiF/MoeB/HesA"/>
</dbReference>
<dbReference type="PANTHER" id="PTHR10953:SF102">
    <property type="entry name" value="ADENYLYLTRANSFERASE AND SULFURTRANSFERASE MOCS3"/>
    <property type="match status" value="1"/>
</dbReference>
<evidence type="ECO:0000256" key="3">
    <source>
        <dbReference type="ARBA" id="ARBA00022840"/>
    </source>
</evidence>
<accession>A0A7T0PXI1</accession>
<dbReference type="GO" id="GO:0005524">
    <property type="term" value="F:ATP binding"/>
    <property type="evidence" value="ECO:0007669"/>
    <property type="project" value="UniProtKB-KW"/>
</dbReference>
<name>A0A7T0PXI1_9ACTO</name>
<gene>
    <name evidence="5" type="primary">moeB</name>
    <name evidence="5" type="ORF">ID810_02600</name>
</gene>
<evidence type="ECO:0000256" key="2">
    <source>
        <dbReference type="ARBA" id="ARBA00022741"/>
    </source>
</evidence>
<dbReference type="EMBL" id="CP063989">
    <property type="protein sequence ID" value="QPL05870.1"/>
    <property type="molecule type" value="Genomic_DNA"/>
</dbReference>
<keyword evidence="3" id="KW-0067">ATP-binding</keyword>
<evidence type="ECO:0000256" key="1">
    <source>
        <dbReference type="ARBA" id="ARBA00022679"/>
    </source>
</evidence>
<sequence length="274" mass="28434">MTRRVGIWEPVVDDSRRKALSAAERERYARNILVPEVGTAGQERIRAARVLIVGVGGLGSPVALYLAAAGVGTLGLVDPDVVETSNLQRQVLHSTEAAGTLKTASAHAALTALNPDVAVVAVPERVTEGNALEVLDGWDVVVDATDSFPVRYLLGDTTARLGVPLVHGAVLGTYGQVGVFDVEHGPCYRCLRPVPPPAGSVPTGAEAGVLGVLPGVIGSVQAAEVLKLVVGGARPLIGRLLVFDAWGARVDEVRVTRHPDCPVCGPHATPGRGD</sequence>
<proteinExistence type="predicted"/>
<protein>
    <submittedName>
        <fullName evidence="5">Molybdopterin-synthase adenylyltransferase MoeB</fullName>
    </submittedName>
</protein>
<evidence type="ECO:0000259" key="4">
    <source>
        <dbReference type="Pfam" id="PF00899"/>
    </source>
</evidence>
<dbReference type="GO" id="GO:0004792">
    <property type="term" value="F:thiosulfate-cyanide sulfurtransferase activity"/>
    <property type="evidence" value="ECO:0007669"/>
    <property type="project" value="TreeGrafter"/>
</dbReference>
<dbReference type="NCBIfam" id="NF004281">
    <property type="entry name" value="PRK05690.1"/>
    <property type="match status" value="1"/>
</dbReference>
<dbReference type="InterPro" id="IPR035985">
    <property type="entry name" value="Ubiquitin-activating_enz"/>
</dbReference>
<dbReference type="Proteomes" id="UP000594637">
    <property type="component" value="Chromosome"/>
</dbReference>
<keyword evidence="2" id="KW-0547">Nucleotide-binding</keyword>
<dbReference type="GO" id="GO:0008641">
    <property type="term" value="F:ubiquitin-like modifier activating enzyme activity"/>
    <property type="evidence" value="ECO:0007669"/>
    <property type="project" value="InterPro"/>
</dbReference>
<keyword evidence="1 5" id="KW-0808">Transferase</keyword>
<dbReference type="PANTHER" id="PTHR10953">
    <property type="entry name" value="UBIQUITIN-ACTIVATING ENZYME E1"/>
    <property type="match status" value="1"/>
</dbReference>
<dbReference type="FunFam" id="3.40.50.720:FF:000033">
    <property type="entry name" value="Adenylyltransferase and sulfurtransferase MOCS3"/>
    <property type="match status" value="1"/>
</dbReference>
<dbReference type="InterPro" id="IPR000594">
    <property type="entry name" value="ThiF_NAD_FAD-bd"/>
</dbReference>
<dbReference type="GO" id="GO:0016779">
    <property type="term" value="F:nucleotidyltransferase activity"/>
    <property type="evidence" value="ECO:0007669"/>
    <property type="project" value="UniProtKB-KW"/>
</dbReference>
<keyword evidence="6" id="KW-1185">Reference proteome</keyword>
<reference evidence="5 6" key="1">
    <citation type="submission" date="2020-11" db="EMBL/GenBank/DDBJ databases">
        <title>Actinomyces sp. ZJ750.</title>
        <authorList>
            <person name="Zhou J."/>
        </authorList>
    </citation>
    <scope>NUCLEOTIDE SEQUENCE [LARGE SCALE GENOMIC DNA]</scope>
    <source>
        <strain evidence="5 6">ZJ750</strain>
    </source>
</reference>
<dbReference type="RefSeq" id="WP_166855317.1">
    <property type="nucleotide sequence ID" value="NZ_CP063989.1"/>
</dbReference>
<dbReference type="AlphaFoldDB" id="A0A7T0PXI1"/>